<reference evidence="2" key="1">
    <citation type="submission" date="2020-05" db="EMBL/GenBank/DDBJ databases">
        <authorList>
            <person name="Chiriac C."/>
            <person name="Salcher M."/>
            <person name="Ghai R."/>
            <person name="Kavagutti S V."/>
        </authorList>
    </citation>
    <scope>NUCLEOTIDE SEQUENCE</scope>
</reference>
<dbReference type="PANTHER" id="PTHR33164">
    <property type="entry name" value="TRANSCRIPTIONAL REGULATOR, MARR FAMILY"/>
    <property type="match status" value="1"/>
</dbReference>
<dbReference type="InterPro" id="IPR039422">
    <property type="entry name" value="MarR/SlyA-like"/>
</dbReference>
<dbReference type="Pfam" id="PF12802">
    <property type="entry name" value="MarR_2"/>
    <property type="match status" value="1"/>
</dbReference>
<feature type="domain" description="HTH marR-type" evidence="1">
    <location>
        <begin position="9"/>
        <end position="145"/>
    </location>
</feature>
<dbReference type="GO" id="GO:0006950">
    <property type="term" value="P:response to stress"/>
    <property type="evidence" value="ECO:0007669"/>
    <property type="project" value="TreeGrafter"/>
</dbReference>
<dbReference type="InterPro" id="IPR036388">
    <property type="entry name" value="WH-like_DNA-bd_sf"/>
</dbReference>
<gene>
    <name evidence="2" type="ORF">UFOPK3772_03291</name>
</gene>
<dbReference type="PRINTS" id="PR00598">
    <property type="entry name" value="HTHMARR"/>
</dbReference>
<evidence type="ECO:0000259" key="1">
    <source>
        <dbReference type="PROSITE" id="PS50995"/>
    </source>
</evidence>
<accession>A0A6J7LP58</accession>
<dbReference type="EMBL" id="CAFBNE010000183">
    <property type="protein sequence ID" value="CAB4969987.1"/>
    <property type="molecule type" value="Genomic_DNA"/>
</dbReference>
<dbReference type="SUPFAM" id="SSF46785">
    <property type="entry name" value="Winged helix' DNA-binding domain"/>
    <property type="match status" value="1"/>
</dbReference>
<dbReference type="SMART" id="SM00347">
    <property type="entry name" value="HTH_MARR"/>
    <property type="match status" value="1"/>
</dbReference>
<dbReference type="PANTHER" id="PTHR33164:SF99">
    <property type="entry name" value="MARR FAMILY REGULATORY PROTEIN"/>
    <property type="match status" value="1"/>
</dbReference>
<dbReference type="Gene3D" id="1.10.10.10">
    <property type="entry name" value="Winged helix-like DNA-binding domain superfamily/Winged helix DNA-binding domain"/>
    <property type="match status" value="1"/>
</dbReference>
<dbReference type="InterPro" id="IPR036390">
    <property type="entry name" value="WH_DNA-bd_sf"/>
</dbReference>
<dbReference type="AlphaFoldDB" id="A0A6J7LP58"/>
<dbReference type="GO" id="GO:0003700">
    <property type="term" value="F:DNA-binding transcription factor activity"/>
    <property type="evidence" value="ECO:0007669"/>
    <property type="project" value="InterPro"/>
</dbReference>
<dbReference type="PROSITE" id="PS50995">
    <property type="entry name" value="HTH_MARR_2"/>
    <property type="match status" value="1"/>
</dbReference>
<name>A0A6J7LP58_9ZZZZ</name>
<organism evidence="2">
    <name type="scientific">freshwater metagenome</name>
    <dbReference type="NCBI Taxonomy" id="449393"/>
    <lineage>
        <taxon>unclassified sequences</taxon>
        <taxon>metagenomes</taxon>
        <taxon>ecological metagenomes</taxon>
    </lineage>
</organism>
<proteinExistence type="predicted"/>
<dbReference type="InterPro" id="IPR000835">
    <property type="entry name" value="HTH_MarR-typ"/>
</dbReference>
<sequence>MSNWLTLDQQQAWRAWLSASRLLTDRLNRDLQDQQGLTSADYEILVWLSEAPQRRLRMSELAERTLSSRSRLSHQIDRMEQAGLVARFVCTEDRRGSFAALTDTGWATLVAAAPDHVASVRSHLVDALTPEELRTLGAACQKISDRLQESQTCPGQPQD</sequence>
<evidence type="ECO:0000313" key="2">
    <source>
        <dbReference type="EMBL" id="CAB4969987.1"/>
    </source>
</evidence>
<protein>
    <submittedName>
        <fullName evidence="2">Unannotated protein</fullName>
    </submittedName>
</protein>